<evidence type="ECO:0000259" key="1">
    <source>
        <dbReference type="Pfam" id="PF24032"/>
    </source>
</evidence>
<dbReference type="Pfam" id="PF24032">
    <property type="entry name" value="YQBQ"/>
    <property type="match status" value="1"/>
</dbReference>
<dbReference type="Proteomes" id="UP000180254">
    <property type="component" value="Unassembled WGS sequence"/>
</dbReference>
<protein>
    <recommendedName>
        <fullName evidence="1">YqbQ/XkdQ domain-containing protein</fullName>
    </recommendedName>
</protein>
<evidence type="ECO:0000313" key="3">
    <source>
        <dbReference type="Proteomes" id="UP000180254"/>
    </source>
</evidence>
<name>A0A1S1V8I3_9FIRM</name>
<evidence type="ECO:0000313" key="2">
    <source>
        <dbReference type="EMBL" id="OHW62902.1"/>
    </source>
</evidence>
<comment type="caution">
    <text evidence="2">The sequence shown here is derived from an EMBL/GenBank/DDBJ whole genome shotgun (WGS) entry which is preliminary data.</text>
</comment>
<organism evidence="2 3">
    <name type="scientific">Andreesenia angusta</name>
    <dbReference type="NCBI Taxonomy" id="39480"/>
    <lineage>
        <taxon>Bacteria</taxon>
        <taxon>Bacillati</taxon>
        <taxon>Bacillota</taxon>
        <taxon>Tissierellia</taxon>
        <taxon>Tissierellales</taxon>
        <taxon>Gottschalkiaceae</taxon>
        <taxon>Andreesenia</taxon>
    </lineage>
</organism>
<dbReference type="OrthoDB" id="1698671at2"/>
<reference evidence="2 3" key="1">
    <citation type="submission" date="2016-09" db="EMBL/GenBank/DDBJ databases">
        <title>Genome sequence of Eubacterium angustum.</title>
        <authorList>
            <person name="Poehlein A."/>
            <person name="Daniel R."/>
        </authorList>
    </citation>
    <scope>NUCLEOTIDE SEQUENCE [LARGE SCALE GENOMIC DNA]</scope>
    <source>
        <strain evidence="2 3">DSM 1989</strain>
    </source>
</reference>
<dbReference type="AlphaFoldDB" id="A0A1S1V8I3"/>
<gene>
    <name evidence="2" type="ORF">EUAN_06860</name>
</gene>
<dbReference type="EMBL" id="MKIE01000002">
    <property type="protein sequence ID" value="OHW62902.1"/>
    <property type="molecule type" value="Genomic_DNA"/>
</dbReference>
<dbReference type="SUPFAM" id="SSF69279">
    <property type="entry name" value="Phage tail proteins"/>
    <property type="match status" value="1"/>
</dbReference>
<sequence>MDNYKVHLTKGGTTYDITSTVGDFSWKDSVDTLGMEFSCEVIRNVDDRFIANYNLAKVGDKIMLSNNGEEVFRGIVVNLDTSRYGKSIKALDYAFYLNKSKTTTQINKTRVDAAIKQLCQKFGIPLGNLTKIPTVATKIYKDATISDIIKDLLDLASAERGTRYRTEVRRGFLHVERYYDLTVEGKYKPATNLGAFPVANTIGGDISMQESIEDMRNKVIITSGDEKSFKVIAGVEDKNSISKYGLLQHAESVDEKNIAQAGNIARNRLKEMNKVEQKISVTLLGDDKVRSARSIELDYPKFGLSGKYFILDCSHSYKKGIHTMNLSIEKVT</sequence>
<dbReference type="RefSeq" id="WP_071061722.1">
    <property type="nucleotide sequence ID" value="NZ_MKIE01000002.1"/>
</dbReference>
<keyword evidence="3" id="KW-1185">Reference proteome</keyword>
<accession>A0A1S1V8I3</accession>
<dbReference type="InterPro" id="IPR056937">
    <property type="entry name" value="YqbQ/XkdQ"/>
</dbReference>
<dbReference type="STRING" id="39480.EUAN_06860"/>
<feature type="domain" description="YqbQ/XkdQ" evidence="1">
    <location>
        <begin position="25"/>
        <end position="328"/>
    </location>
</feature>
<proteinExistence type="predicted"/>